<dbReference type="EMBL" id="AJSR01001003">
    <property type="protein sequence ID" value="EKM31839.1"/>
    <property type="molecule type" value="Genomic_DNA"/>
</dbReference>
<organism evidence="1 2">
    <name type="scientific">Vibrio harveyi</name>
    <name type="common">Beneckea harveyi</name>
    <dbReference type="NCBI Taxonomy" id="669"/>
    <lineage>
        <taxon>Bacteria</taxon>
        <taxon>Pseudomonadati</taxon>
        <taxon>Pseudomonadota</taxon>
        <taxon>Gammaproteobacteria</taxon>
        <taxon>Vibrionales</taxon>
        <taxon>Vibrionaceae</taxon>
        <taxon>Vibrio</taxon>
    </lineage>
</organism>
<reference evidence="1 2" key="1">
    <citation type="submission" date="2012-10" db="EMBL/GenBank/DDBJ databases">
        <title>Genome sequence of Vibrio Cholerae HENC-02.</title>
        <authorList>
            <person name="Eppinger M."/>
            <person name="Hasan N.A."/>
            <person name="Sengamalay N."/>
            <person name="Hine E."/>
            <person name="Su Q."/>
            <person name="Daugherty S.C."/>
            <person name="Young S."/>
            <person name="Sadzewicz L."/>
            <person name="Tallon L."/>
            <person name="Cebula T.A."/>
            <person name="Ravel J."/>
            <person name="Colwell R.R."/>
        </authorList>
    </citation>
    <scope>NUCLEOTIDE SEQUENCE [LARGE SCALE GENOMIC DNA]</scope>
    <source>
        <strain evidence="1 2">HENC-02</strain>
    </source>
</reference>
<sequence>MSDRKNPNRLGNLHNE</sequence>
<dbReference type="Proteomes" id="UP000008367">
    <property type="component" value="Unassembled WGS sequence"/>
</dbReference>
<proteinExistence type="predicted"/>
<accession>A0A454CZK7</accession>
<name>A0A454CZK7_VIBHA</name>
<protein>
    <submittedName>
        <fullName evidence="1">Uncharacterized protein</fullName>
    </submittedName>
</protein>
<evidence type="ECO:0000313" key="1">
    <source>
        <dbReference type="EMBL" id="EKM31839.1"/>
    </source>
</evidence>
<feature type="non-terminal residue" evidence="1">
    <location>
        <position position="16"/>
    </location>
</feature>
<dbReference type="AlphaFoldDB" id="A0A454CZK7"/>
<comment type="caution">
    <text evidence="1">The sequence shown here is derived from an EMBL/GenBank/DDBJ whole genome shotgun (WGS) entry which is preliminary data.</text>
</comment>
<evidence type="ECO:0000313" key="2">
    <source>
        <dbReference type="Proteomes" id="UP000008367"/>
    </source>
</evidence>
<gene>
    <name evidence="1" type="ORF">VCHENC02_2566A</name>
</gene>